<keyword evidence="1" id="KW-0175">Coiled coil</keyword>
<reference evidence="3" key="1">
    <citation type="submission" date="2023-06" db="EMBL/GenBank/DDBJ databases">
        <title>Genome-scale phylogeny and comparative genomics of the fungal order Sordariales.</title>
        <authorList>
            <consortium name="Lawrence Berkeley National Laboratory"/>
            <person name="Hensen N."/>
            <person name="Bonometti L."/>
            <person name="Westerberg I."/>
            <person name="Brannstrom I.O."/>
            <person name="Guillou S."/>
            <person name="Cros-Aarteil S."/>
            <person name="Calhoun S."/>
            <person name="Haridas S."/>
            <person name="Kuo A."/>
            <person name="Mondo S."/>
            <person name="Pangilinan J."/>
            <person name="Riley R."/>
            <person name="LaButti K."/>
            <person name="Andreopoulos B."/>
            <person name="Lipzen A."/>
            <person name="Chen C."/>
            <person name="Yanf M."/>
            <person name="Daum C."/>
            <person name="Ng V."/>
            <person name="Clum A."/>
            <person name="Steindorff A."/>
            <person name="Ohm R."/>
            <person name="Martin F."/>
            <person name="Silar P."/>
            <person name="Natvig D."/>
            <person name="Lalanne C."/>
            <person name="Gautier V."/>
            <person name="Ament-velasquez S.L."/>
            <person name="Kruys A."/>
            <person name="Hutchinson M.I."/>
            <person name="Powell A.J."/>
            <person name="Barry K."/>
            <person name="Miller A.N."/>
            <person name="Grigoriev I.V."/>
            <person name="Debuchy R."/>
            <person name="Gladieux P."/>
            <person name="Thoren M.H."/>
            <person name="Johannesson H."/>
        </authorList>
    </citation>
    <scope>NUCLEOTIDE SEQUENCE</scope>
    <source>
        <strain evidence="3">SMH3187-1</strain>
    </source>
</reference>
<proteinExistence type="predicted"/>
<sequence>MPARHAPGASPASASPTATPTGPSGGIPTGPRAANTSTAGASPSMAPKAFNPPTGPAAHVSNVAARPTLAQNLIATMPPILPAGKIDPTMVPQTTGVVKELEVHHRKLKEEEERFRDDINRKQEKLRKCLRNWDKLERESKAFELKADLSEKSLKNLAGEGLGGASF</sequence>
<comment type="caution">
    <text evidence="3">The sequence shown here is derived from an EMBL/GenBank/DDBJ whole genome shotgun (WGS) entry which is preliminary data.</text>
</comment>
<gene>
    <name evidence="3" type="ORF">B0T18DRAFT_432072</name>
</gene>
<accession>A0AA40EK72</accession>
<dbReference type="Proteomes" id="UP001172155">
    <property type="component" value="Unassembled WGS sequence"/>
</dbReference>
<dbReference type="AlphaFoldDB" id="A0AA40EK72"/>
<keyword evidence="4" id="KW-1185">Reference proteome</keyword>
<feature type="coiled-coil region" evidence="1">
    <location>
        <begin position="98"/>
        <end position="139"/>
    </location>
</feature>
<dbReference type="EMBL" id="JAUKUD010000006">
    <property type="protein sequence ID" value="KAK0740829.1"/>
    <property type="molecule type" value="Genomic_DNA"/>
</dbReference>
<evidence type="ECO:0000256" key="2">
    <source>
        <dbReference type="SAM" id="MobiDB-lite"/>
    </source>
</evidence>
<evidence type="ECO:0000256" key="1">
    <source>
        <dbReference type="SAM" id="Coils"/>
    </source>
</evidence>
<name>A0AA40EK72_9PEZI</name>
<organism evidence="3 4">
    <name type="scientific">Schizothecium vesticola</name>
    <dbReference type="NCBI Taxonomy" id="314040"/>
    <lineage>
        <taxon>Eukaryota</taxon>
        <taxon>Fungi</taxon>
        <taxon>Dikarya</taxon>
        <taxon>Ascomycota</taxon>
        <taxon>Pezizomycotina</taxon>
        <taxon>Sordariomycetes</taxon>
        <taxon>Sordariomycetidae</taxon>
        <taxon>Sordariales</taxon>
        <taxon>Schizotheciaceae</taxon>
        <taxon>Schizothecium</taxon>
    </lineage>
</organism>
<evidence type="ECO:0000313" key="4">
    <source>
        <dbReference type="Proteomes" id="UP001172155"/>
    </source>
</evidence>
<evidence type="ECO:0000313" key="3">
    <source>
        <dbReference type="EMBL" id="KAK0740829.1"/>
    </source>
</evidence>
<feature type="compositionally biased region" description="Low complexity" evidence="2">
    <location>
        <begin position="1"/>
        <end position="22"/>
    </location>
</feature>
<protein>
    <submittedName>
        <fullName evidence="3">Uncharacterized protein</fullName>
    </submittedName>
</protein>
<feature type="region of interest" description="Disordered" evidence="2">
    <location>
        <begin position="1"/>
        <end position="59"/>
    </location>
</feature>